<evidence type="ECO:0000313" key="3">
    <source>
        <dbReference type="Proteomes" id="UP000000759"/>
    </source>
</evidence>
<dbReference type="KEGG" id="pti:PHATRDRAFT_49067"/>
<organism evidence="2 3">
    <name type="scientific">Phaeodactylum tricornutum (strain CCAP 1055/1)</name>
    <dbReference type="NCBI Taxonomy" id="556484"/>
    <lineage>
        <taxon>Eukaryota</taxon>
        <taxon>Sar</taxon>
        <taxon>Stramenopiles</taxon>
        <taxon>Ochrophyta</taxon>
        <taxon>Bacillariophyta</taxon>
        <taxon>Bacillariophyceae</taxon>
        <taxon>Bacillariophycidae</taxon>
        <taxon>Naviculales</taxon>
        <taxon>Phaeodactylaceae</taxon>
        <taxon>Phaeodactylum</taxon>
    </lineage>
</organism>
<dbReference type="RefSeq" id="XP_002183757.1">
    <property type="nucleotide sequence ID" value="XM_002183721.1"/>
</dbReference>
<dbReference type="InParanoid" id="B7G9D7"/>
<dbReference type="GeneID" id="7195430"/>
<sequence>MVSAVVQRKADFLLEQAAAVEETARITRQARLIADRVLENSQALADDLSLSTEGSDYEQRPQHDDDNEGSINFEGEPNNANSGCAAATCSYHATGDESSNSDKHGPLVETPLSPVSEVRYLRKSVRACFVALRETQENASLKTRRLEAEVAYLRKTLSDAQAENSQLVIEKMSLAKLVGVESTPNGVNTTRSDPARGNGTTTTKLRQQDLKLEKHLNSLLMARNQAVKENYLLKRRLLQTCFTCYERLWIGKRHLQLATVDAQPASPGNGACRPTWQNAAQQMVQKIANNSTEGPNQSEALTPLLPTTSSLVPIALENETPSGERILTKSPAESEVTSSAKLSRGPIPRTPQKTARLSKTKTMTPAELASQEDCPSEAKQGSSKPQTALDKSISHWISIQRRRNEMSKVSSTTPATNSTTNPNKINIDARQSPRTGSNLASTERPDGGGDGPLEPSALTVSSHSQSRNPWGRLRSKRSNKALH</sequence>
<evidence type="ECO:0000256" key="1">
    <source>
        <dbReference type="SAM" id="MobiDB-lite"/>
    </source>
</evidence>
<reference evidence="3" key="2">
    <citation type="submission" date="2008-08" db="EMBL/GenBank/DDBJ databases">
        <authorList>
            <consortium name="Diatom Consortium"/>
            <person name="Grigoriev I."/>
            <person name="Grimwood J."/>
            <person name="Kuo A."/>
            <person name="Otillar R.P."/>
            <person name="Salamov A."/>
            <person name="Detter J.C."/>
            <person name="Lindquist E."/>
            <person name="Shapiro H."/>
            <person name="Lucas S."/>
            <person name="Glavina del Rio T."/>
            <person name="Pitluck S."/>
            <person name="Rokhsar D."/>
            <person name="Bowler C."/>
        </authorList>
    </citation>
    <scope>GENOME REANNOTATION</scope>
    <source>
        <strain evidence="3">CCAP 1055/1</strain>
    </source>
</reference>
<accession>B7G9D7</accession>
<dbReference type="EMBL" id="CM000622">
    <property type="protein sequence ID" value="EEC44939.1"/>
    <property type="molecule type" value="Genomic_DNA"/>
</dbReference>
<feature type="region of interest" description="Disordered" evidence="1">
    <location>
        <begin position="318"/>
        <end position="483"/>
    </location>
</feature>
<feature type="compositionally biased region" description="Low complexity" evidence="1">
    <location>
        <begin position="410"/>
        <end position="423"/>
    </location>
</feature>
<dbReference type="PaxDb" id="2850-Phatr49067"/>
<feature type="region of interest" description="Disordered" evidence="1">
    <location>
        <begin position="183"/>
        <end position="203"/>
    </location>
</feature>
<feature type="compositionally biased region" description="Polar residues" evidence="1">
    <location>
        <begin position="351"/>
        <end position="363"/>
    </location>
</feature>
<reference evidence="2 3" key="1">
    <citation type="journal article" date="2008" name="Nature">
        <title>The Phaeodactylum genome reveals the evolutionary history of diatom genomes.</title>
        <authorList>
            <person name="Bowler C."/>
            <person name="Allen A.E."/>
            <person name="Badger J.H."/>
            <person name="Grimwood J."/>
            <person name="Jabbari K."/>
            <person name="Kuo A."/>
            <person name="Maheswari U."/>
            <person name="Martens C."/>
            <person name="Maumus F."/>
            <person name="Otillar R.P."/>
            <person name="Rayko E."/>
            <person name="Salamov A."/>
            <person name="Vandepoele K."/>
            <person name="Beszteri B."/>
            <person name="Gruber A."/>
            <person name="Heijde M."/>
            <person name="Katinka M."/>
            <person name="Mock T."/>
            <person name="Valentin K."/>
            <person name="Verret F."/>
            <person name="Berges J.A."/>
            <person name="Brownlee C."/>
            <person name="Cadoret J.P."/>
            <person name="Chiovitti A."/>
            <person name="Choi C.J."/>
            <person name="Coesel S."/>
            <person name="De Martino A."/>
            <person name="Detter J.C."/>
            <person name="Durkin C."/>
            <person name="Falciatore A."/>
            <person name="Fournet J."/>
            <person name="Haruta M."/>
            <person name="Huysman M.J."/>
            <person name="Jenkins B.D."/>
            <person name="Jiroutova K."/>
            <person name="Jorgensen R.E."/>
            <person name="Joubert Y."/>
            <person name="Kaplan A."/>
            <person name="Kroger N."/>
            <person name="Kroth P.G."/>
            <person name="La Roche J."/>
            <person name="Lindquist E."/>
            <person name="Lommer M."/>
            <person name="Martin-Jezequel V."/>
            <person name="Lopez P.J."/>
            <person name="Lucas S."/>
            <person name="Mangogna M."/>
            <person name="McGinnis K."/>
            <person name="Medlin L.K."/>
            <person name="Montsant A."/>
            <person name="Oudot-Le Secq M.P."/>
            <person name="Napoli C."/>
            <person name="Obornik M."/>
            <person name="Parker M.S."/>
            <person name="Petit J.L."/>
            <person name="Porcel B.M."/>
            <person name="Poulsen N."/>
            <person name="Robison M."/>
            <person name="Rychlewski L."/>
            <person name="Rynearson T.A."/>
            <person name="Schmutz J."/>
            <person name="Shapiro H."/>
            <person name="Siaut M."/>
            <person name="Stanley M."/>
            <person name="Sussman M.R."/>
            <person name="Taylor A.R."/>
            <person name="Vardi A."/>
            <person name="von Dassow P."/>
            <person name="Vyverman W."/>
            <person name="Willis A."/>
            <person name="Wyrwicz L.S."/>
            <person name="Rokhsar D.S."/>
            <person name="Weissenbach J."/>
            <person name="Armbrust E.V."/>
            <person name="Green B.R."/>
            <person name="Van de Peer Y."/>
            <person name="Grigoriev I.V."/>
        </authorList>
    </citation>
    <scope>NUCLEOTIDE SEQUENCE [LARGE SCALE GENOMIC DNA]</scope>
    <source>
        <strain evidence="2 3">CCAP 1055/1</strain>
    </source>
</reference>
<gene>
    <name evidence="2" type="ORF">PHATRDRAFT_49067</name>
</gene>
<feature type="compositionally biased region" description="Basic residues" evidence="1">
    <location>
        <begin position="473"/>
        <end position="483"/>
    </location>
</feature>
<keyword evidence="3" id="KW-1185">Reference proteome</keyword>
<proteinExistence type="predicted"/>
<dbReference type="AlphaFoldDB" id="B7G9D7"/>
<evidence type="ECO:0000313" key="2">
    <source>
        <dbReference type="EMBL" id="EEC44939.1"/>
    </source>
</evidence>
<name>B7G9D7_PHATC</name>
<protein>
    <submittedName>
        <fullName evidence="2">Uncharacterized protein</fullName>
    </submittedName>
</protein>
<feature type="compositionally biased region" description="Polar residues" evidence="1">
    <location>
        <begin position="458"/>
        <end position="468"/>
    </location>
</feature>
<dbReference type="Proteomes" id="UP000000759">
    <property type="component" value="Chromosome 20"/>
</dbReference>
<dbReference type="HOGENOM" id="CLU_565599_0_0_1"/>
<feature type="region of interest" description="Disordered" evidence="1">
    <location>
        <begin position="48"/>
        <end position="78"/>
    </location>
</feature>
<feature type="compositionally biased region" description="Polar residues" evidence="1">
    <location>
        <begin position="432"/>
        <end position="441"/>
    </location>
</feature>